<dbReference type="Proteomes" id="UP000317691">
    <property type="component" value="Unassembled WGS sequence"/>
</dbReference>
<gene>
    <name evidence="2" type="ORF">E6K79_08105</name>
</gene>
<keyword evidence="1" id="KW-0472">Membrane</keyword>
<feature type="transmembrane region" description="Helical" evidence="1">
    <location>
        <begin position="37"/>
        <end position="56"/>
    </location>
</feature>
<feature type="transmembrane region" description="Helical" evidence="1">
    <location>
        <begin position="7"/>
        <end position="25"/>
    </location>
</feature>
<sequence>MARLATMLISGAVVVADLLLLFVFVRSASTLPGGWKAYWYIPAAIAGVFLFALYRFRRQLFLFLQDE</sequence>
<comment type="caution">
    <text evidence="2">The sequence shown here is derived from an EMBL/GenBank/DDBJ whole genome shotgun (WGS) entry which is preliminary data.</text>
</comment>
<evidence type="ECO:0000313" key="2">
    <source>
        <dbReference type="EMBL" id="TMQ64233.1"/>
    </source>
</evidence>
<evidence type="ECO:0000256" key="1">
    <source>
        <dbReference type="SAM" id="Phobius"/>
    </source>
</evidence>
<evidence type="ECO:0000313" key="3">
    <source>
        <dbReference type="Proteomes" id="UP000317691"/>
    </source>
</evidence>
<keyword evidence="1" id="KW-0812">Transmembrane</keyword>
<proteinExistence type="predicted"/>
<keyword evidence="1" id="KW-1133">Transmembrane helix</keyword>
<reference evidence="2 3" key="1">
    <citation type="journal article" date="2019" name="Nat. Microbiol.">
        <title>Mediterranean grassland soil C-N compound turnover is dependent on rainfall and depth, and is mediated by genomically divergent microorganisms.</title>
        <authorList>
            <person name="Diamond S."/>
            <person name="Andeer P.F."/>
            <person name="Li Z."/>
            <person name="Crits-Christoph A."/>
            <person name="Burstein D."/>
            <person name="Anantharaman K."/>
            <person name="Lane K.R."/>
            <person name="Thomas B.C."/>
            <person name="Pan C."/>
            <person name="Northen T.R."/>
            <person name="Banfield J.F."/>
        </authorList>
    </citation>
    <scope>NUCLEOTIDE SEQUENCE [LARGE SCALE GENOMIC DNA]</scope>
    <source>
        <strain evidence="2">WS_9</strain>
    </source>
</reference>
<accession>A0A538TKT7</accession>
<organism evidence="2 3">
    <name type="scientific">Eiseniibacteriota bacterium</name>
    <dbReference type="NCBI Taxonomy" id="2212470"/>
    <lineage>
        <taxon>Bacteria</taxon>
        <taxon>Candidatus Eiseniibacteriota</taxon>
    </lineage>
</organism>
<name>A0A538TKT7_UNCEI</name>
<dbReference type="AlphaFoldDB" id="A0A538TKT7"/>
<protein>
    <submittedName>
        <fullName evidence="2">Uncharacterized protein</fullName>
    </submittedName>
</protein>
<dbReference type="EMBL" id="VBOZ01000025">
    <property type="protein sequence ID" value="TMQ64233.1"/>
    <property type="molecule type" value="Genomic_DNA"/>
</dbReference>